<keyword evidence="6 11" id="KW-0067">ATP-binding</keyword>
<protein>
    <submittedName>
        <fullName evidence="11">Energy-coupling factor transporter ATP-binding protein EcfA1</fullName>
        <ecNumber evidence="11">3.6.3.-</ecNumber>
    </submittedName>
</protein>
<evidence type="ECO:0000256" key="1">
    <source>
        <dbReference type="ARBA" id="ARBA00004141"/>
    </source>
</evidence>
<evidence type="ECO:0000256" key="4">
    <source>
        <dbReference type="ARBA" id="ARBA00022692"/>
    </source>
</evidence>
<evidence type="ECO:0000256" key="3">
    <source>
        <dbReference type="ARBA" id="ARBA00022448"/>
    </source>
</evidence>
<evidence type="ECO:0000256" key="9">
    <source>
        <dbReference type="SAM" id="Phobius"/>
    </source>
</evidence>
<dbReference type="PANTHER" id="PTHR43553">
    <property type="entry name" value="HEAVY METAL TRANSPORTER"/>
    <property type="match status" value="1"/>
</dbReference>
<dbReference type="InterPro" id="IPR003339">
    <property type="entry name" value="ABC/ECF_trnsptr_transmembrane"/>
</dbReference>
<dbReference type="EMBL" id="UGHP01000001">
    <property type="protein sequence ID" value="STQ80853.1"/>
    <property type="molecule type" value="Genomic_DNA"/>
</dbReference>
<dbReference type="GO" id="GO:0005524">
    <property type="term" value="F:ATP binding"/>
    <property type="evidence" value="ECO:0007669"/>
    <property type="project" value="UniProtKB-KW"/>
</dbReference>
<comment type="similarity">
    <text evidence="2">Belongs to the CbiQ family.</text>
</comment>
<evidence type="ECO:0000259" key="10">
    <source>
        <dbReference type="PROSITE" id="PS50893"/>
    </source>
</evidence>
<dbReference type="CDD" id="cd16914">
    <property type="entry name" value="EcfT"/>
    <property type="match status" value="1"/>
</dbReference>
<keyword evidence="3" id="KW-0813">Transport</keyword>
<comment type="subcellular location">
    <subcellularLocation>
        <location evidence="1">Membrane</location>
        <topology evidence="1">Multi-pass membrane protein</topology>
    </subcellularLocation>
</comment>
<dbReference type="Gene3D" id="3.40.50.300">
    <property type="entry name" value="P-loop containing nucleotide triphosphate hydrolases"/>
    <property type="match status" value="1"/>
</dbReference>
<dbReference type="CDD" id="cd03225">
    <property type="entry name" value="ABC_cobalt_CbiO_domain1"/>
    <property type="match status" value="1"/>
</dbReference>
<dbReference type="SUPFAM" id="SSF52540">
    <property type="entry name" value="P-loop containing nucleoside triphosphate hydrolases"/>
    <property type="match status" value="1"/>
</dbReference>
<keyword evidence="4 9" id="KW-0812">Transmembrane</keyword>
<dbReference type="InterPro" id="IPR003439">
    <property type="entry name" value="ABC_transporter-like_ATP-bd"/>
</dbReference>
<dbReference type="InterPro" id="IPR050095">
    <property type="entry name" value="ECF_ABC_transporter_ATP-bd"/>
</dbReference>
<accession>A0A377PNF9</accession>
<name>A0A377PNF9_HAFAL</name>
<gene>
    <name evidence="11" type="primary">ecfA1_2</name>
    <name evidence="11" type="ORF">NCTC8105_02980</name>
</gene>
<evidence type="ECO:0000256" key="6">
    <source>
        <dbReference type="ARBA" id="ARBA00022840"/>
    </source>
</evidence>
<evidence type="ECO:0000313" key="11">
    <source>
        <dbReference type="EMBL" id="STQ80853.1"/>
    </source>
</evidence>
<reference evidence="11 12" key="1">
    <citation type="submission" date="2018-06" db="EMBL/GenBank/DDBJ databases">
        <authorList>
            <consortium name="Pathogen Informatics"/>
            <person name="Doyle S."/>
        </authorList>
    </citation>
    <scope>NUCLEOTIDE SEQUENCE [LARGE SCALE GENOMIC DNA]</scope>
    <source>
        <strain evidence="11 12">NCTC8105</strain>
    </source>
</reference>
<evidence type="ECO:0000256" key="5">
    <source>
        <dbReference type="ARBA" id="ARBA00022741"/>
    </source>
</evidence>
<keyword evidence="7 9" id="KW-1133">Transmembrane helix</keyword>
<dbReference type="InterPro" id="IPR015856">
    <property type="entry name" value="ABC_transpr_CbiO/EcfA_su"/>
</dbReference>
<organism evidence="11 12">
    <name type="scientific">Hafnia alvei</name>
    <dbReference type="NCBI Taxonomy" id="569"/>
    <lineage>
        <taxon>Bacteria</taxon>
        <taxon>Pseudomonadati</taxon>
        <taxon>Pseudomonadota</taxon>
        <taxon>Gammaproteobacteria</taxon>
        <taxon>Enterobacterales</taxon>
        <taxon>Hafniaceae</taxon>
        <taxon>Hafnia</taxon>
    </lineage>
</organism>
<keyword evidence="5" id="KW-0547">Nucleotide-binding</keyword>
<dbReference type="Proteomes" id="UP000254821">
    <property type="component" value="Unassembled WGS sequence"/>
</dbReference>
<dbReference type="GO" id="GO:0043190">
    <property type="term" value="C:ATP-binding cassette (ABC) transporter complex"/>
    <property type="evidence" value="ECO:0007669"/>
    <property type="project" value="TreeGrafter"/>
</dbReference>
<evidence type="ECO:0000256" key="8">
    <source>
        <dbReference type="ARBA" id="ARBA00023136"/>
    </source>
</evidence>
<dbReference type="InterPro" id="IPR017871">
    <property type="entry name" value="ABC_transporter-like_CS"/>
</dbReference>
<dbReference type="EC" id="3.6.3.-" evidence="11"/>
<evidence type="ECO:0000313" key="12">
    <source>
        <dbReference type="Proteomes" id="UP000254821"/>
    </source>
</evidence>
<feature type="transmembrane region" description="Helical" evidence="9">
    <location>
        <begin position="48"/>
        <end position="68"/>
    </location>
</feature>
<dbReference type="Pfam" id="PF00005">
    <property type="entry name" value="ABC_tran"/>
    <property type="match status" value="1"/>
</dbReference>
<proteinExistence type="inferred from homology"/>
<feature type="domain" description="ABC transporter" evidence="10">
    <location>
        <begin position="236"/>
        <end position="474"/>
    </location>
</feature>
<feature type="transmembrane region" description="Helical" evidence="9">
    <location>
        <begin position="12"/>
        <end position="36"/>
    </location>
</feature>
<evidence type="ECO:0000256" key="7">
    <source>
        <dbReference type="ARBA" id="ARBA00022989"/>
    </source>
</evidence>
<dbReference type="AlphaFoldDB" id="A0A377PNF9"/>
<dbReference type="InterPro" id="IPR027417">
    <property type="entry name" value="P-loop_NTPase"/>
</dbReference>
<dbReference type="PROSITE" id="PS50893">
    <property type="entry name" value="ABC_TRANSPORTER_2"/>
    <property type="match status" value="1"/>
</dbReference>
<feature type="transmembrane region" description="Helical" evidence="9">
    <location>
        <begin position="111"/>
        <end position="135"/>
    </location>
</feature>
<keyword evidence="11" id="KW-0378">Hydrolase</keyword>
<sequence>MHAFTWLALWLWYSVSALFLPLPILMGWGMVPVAMIMMWPQARWRIKIVMVFMIPMGMGLWLVHSHWLQSLFSHSDKISFAAPIFAVELWLRLLVFFAAAQLWLQKVPTQLFVAALFSSRLPVGIAYLCAGPLLLKEQLKQQLASIKEAQSARGVSFDGTLIQRLKTIVPLLSPLLLQSLNDLTTRSSALDARAFRRYPHRTVLKPIFEHRWEPFFTRCFTLLFARRRRCVLALSLDIDRLVVDVHDVFQLGPITLKLEEGQWLAVLGGNGSGKSLLAKFLVGVLEARSLRHVDGRGEVLGSNILLENEMKHTCQWVQQSPYLQFSGCCFTVEDEIAFGPQNLALPKAEIMSRVETALTRFKCQHLRLRNPQTLSGGEAQRVLLACALVMHPKLLVLDQALGRLSQEATYQVLDAIQCYVQELQCSVIMLEHRLFPAADYCPQRVLLKEGSTSSFDEALPTSLMQQVVLPEQLKTELLQETQSLNEISQVFTPFMRGCQRC</sequence>
<dbReference type="GO" id="GO:0016887">
    <property type="term" value="F:ATP hydrolysis activity"/>
    <property type="evidence" value="ECO:0007669"/>
    <property type="project" value="InterPro"/>
</dbReference>
<dbReference type="GO" id="GO:0042626">
    <property type="term" value="F:ATPase-coupled transmembrane transporter activity"/>
    <property type="evidence" value="ECO:0007669"/>
    <property type="project" value="TreeGrafter"/>
</dbReference>
<dbReference type="PROSITE" id="PS00211">
    <property type="entry name" value="ABC_TRANSPORTER_1"/>
    <property type="match status" value="1"/>
</dbReference>
<evidence type="ECO:0000256" key="2">
    <source>
        <dbReference type="ARBA" id="ARBA00008564"/>
    </source>
</evidence>
<feature type="transmembrane region" description="Helical" evidence="9">
    <location>
        <begin position="80"/>
        <end position="104"/>
    </location>
</feature>
<keyword evidence="8 9" id="KW-0472">Membrane</keyword>